<dbReference type="Pfam" id="PF06177">
    <property type="entry name" value="QueT"/>
    <property type="match status" value="1"/>
</dbReference>
<keyword evidence="3" id="KW-1185">Reference proteome</keyword>
<dbReference type="EMBL" id="LGCL01000045">
    <property type="protein sequence ID" value="KPL70012.1"/>
    <property type="molecule type" value="Genomic_DNA"/>
</dbReference>
<dbReference type="AlphaFoldDB" id="A0A0P6WMK7"/>
<dbReference type="Gene3D" id="1.10.1760.20">
    <property type="match status" value="1"/>
</dbReference>
<gene>
    <name evidence="2" type="ORF">ADN00_18270</name>
</gene>
<dbReference type="InterPro" id="IPR010387">
    <property type="entry name" value="QueT"/>
</dbReference>
<evidence type="ECO:0008006" key="4">
    <source>
        <dbReference type="Google" id="ProtNLM"/>
    </source>
</evidence>
<feature type="transmembrane region" description="Helical" evidence="1">
    <location>
        <begin position="12"/>
        <end position="35"/>
    </location>
</feature>
<dbReference type="OrthoDB" id="1807155at2"/>
<keyword evidence="1" id="KW-0472">Membrane</keyword>
<comment type="caution">
    <text evidence="2">The sequence shown here is derived from an EMBL/GenBank/DDBJ whole genome shotgun (WGS) entry which is preliminary data.</text>
</comment>
<accession>A0A0P6WMK7</accession>
<feature type="transmembrane region" description="Helical" evidence="1">
    <location>
        <begin position="80"/>
        <end position="102"/>
    </location>
</feature>
<dbReference type="PATRIC" id="fig|1134406.4.peg.2960"/>
<feature type="transmembrane region" description="Helical" evidence="1">
    <location>
        <begin position="123"/>
        <end position="145"/>
    </location>
</feature>
<dbReference type="RefSeq" id="WP_075064487.1">
    <property type="nucleotide sequence ID" value="NZ_LGCL01000045.1"/>
</dbReference>
<evidence type="ECO:0000313" key="3">
    <source>
        <dbReference type="Proteomes" id="UP000050417"/>
    </source>
</evidence>
<feature type="transmembrane region" description="Helical" evidence="1">
    <location>
        <begin position="151"/>
        <end position="181"/>
    </location>
</feature>
<feature type="transmembrane region" description="Helical" evidence="1">
    <location>
        <begin position="202"/>
        <end position="226"/>
    </location>
</feature>
<reference evidence="2 3" key="1">
    <citation type="submission" date="2015-07" db="EMBL/GenBank/DDBJ databases">
        <title>Genome sequence of Ornatilinea apprima DSM 23815.</title>
        <authorList>
            <person name="Hemp J."/>
            <person name="Ward L.M."/>
            <person name="Pace L.A."/>
            <person name="Fischer W.W."/>
        </authorList>
    </citation>
    <scope>NUCLEOTIDE SEQUENCE [LARGE SCALE GENOMIC DNA]</scope>
    <source>
        <strain evidence="2 3">P3M-1</strain>
    </source>
</reference>
<keyword evidence="1" id="KW-1133">Transmembrane helix</keyword>
<evidence type="ECO:0000256" key="1">
    <source>
        <dbReference type="SAM" id="Phobius"/>
    </source>
</evidence>
<feature type="transmembrane region" description="Helical" evidence="1">
    <location>
        <begin position="47"/>
        <end position="68"/>
    </location>
</feature>
<evidence type="ECO:0000313" key="2">
    <source>
        <dbReference type="EMBL" id="KPL70012.1"/>
    </source>
</evidence>
<sequence>MREVFRMWKYTRMIILVALSAAIYAAVLIPFKAGIPLIPGITEVRPANVFPVIFGLMFGPAGAWGAAIGNTIGDLFGGSLGWGSLFGFIGNFYLGFIAYKLWGALGLVPKDDMSQNVNKWSKLLAYLIITVVAAAACGVIIAWYLDIIKLVPFAFLAVTITLNNAAAEILLGPPLLLLLYPRVKKWGLIWTDIMDKEDVAPGFARHIGALLMAVGALGGLGVGLGISTGLYGQQILGFTGTQGEVGVWAGVAPFLALIVLASLMLSGREQFVEEAEDI</sequence>
<name>A0A0P6WMK7_9CHLR</name>
<dbReference type="Proteomes" id="UP000050417">
    <property type="component" value="Unassembled WGS sequence"/>
</dbReference>
<feature type="transmembrane region" description="Helical" evidence="1">
    <location>
        <begin position="246"/>
        <end position="265"/>
    </location>
</feature>
<keyword evidence="1" id="KW-0812">Transmembrane</keyword>
<organism evidence="2 3">
    <name type="scientific">Ornatilinea apprima</name>
    <dbReference type="NCBI Taxonomy" id="1134406"/>
    <lineage>
        <taxon>Bacteria</taxon>
        <taxon>Bacillati</taxon>
        <taxon>Chloroflexota</taxon>
        <taxon>Anaerolineae</taxon>
        <taxon>Anaerolineales</taxon>
        <taxon>Anaerolineaceae</taxon>
        <taxon>Ornatilinea</taxon>
    </lineage>
</organism>
<proteinExistence type="predicted"/>
<dbReference type="STRING" id="1134406.ADN00_18270"/>
<protein>
    <recommendedName>
        <fullName evidence="4">QueT transporter</fullName>
    </recommendedName>
</protein>